<feature type="compositionally biased region" description="Low complexity" evidence="16">
    <location>
        <begin position="1408"/>
        <end position="1419"/>
    </location>
</feature>
<keyword evidence="13" id="KW-0067">ATP-binding</keyword>
<dbReference type="PROSITE" id="PS00108">
    <property type="entry name" value="PROTEIN_KINASE_ST"/>
    <property type="match status" value="1"/>
</dbReference>
<evidence type="ECO:0000256" key="6">
    <source>
        <dbReference type="ARBA" id="ARBA00022553"/>
    </source>
</evidence>
<comment type="subcellular location">
    <subcellularLocation>
        <location evidence="2">Cytoplasm</location>
    </subcellularLocation>
</comment>
<evidence type="ECO:0000259" key="18">
    <source>
        <dbReference type="PROSITE" id="PS50081"/>
    </source>
</evidence>
<feature type="coiled-coil region" evidence="15">
    <location>
        <begin position="425"/>
        <end position="452"/>
    </location>
</feature>
<dbReference type="GO" id="GO:0005737">
    <property type="term" value="C:cytoplasm"/>
    <property type="evidence" value="ECO:0007669"/>
    <property type="project" value="UniProtKB-SubCell"/>
</dbReference>
<feature type="domain" description="AGC-kinase C-terminal" evidence="19">
    <location>
        <begin position="345"/>
        <end position="414"/>
    </location>
</feature>
<evidence type="ECO:0000256" key="16">
    <source>
        <dbReference type="SAM" id="MobiDB-lite"/>
    </source>
</evidence>
<evidence type="ECO:0000256" key="5">
    <source>
        <dbReference type="ARBA" id="ARBA00022527"/>
    </source>
</evidence>
<dbReference type="GO" id="GO:1901888">
    <property type="term" value="P:regulation of cell junction assembly"/>
    <property type="evidence" value="ECO:0007669"/>
    <property type="project" value="TreeGrafter"/>
</dbReference>
<dbReference type="GO" id="GO:0048598">
    <property type="term" value="P:embryonic morphogenesis"/>
    <property type="evidence" value="ECO:0007669"/>
    <property type="project" value="TreeGrafter"/>
</dbReference>
<dbReference type="Gene3D" id="2.30.29.30">
    <property type="entry name" value="Pleckstrin-homology domain (PH domain)/Phosphotyrosine-binding domain (PTB)"/>
    <property type="match status" value="1"/>
</dbReference>
<evidence type="ECO:0000313" key="21">
    <source>
        <dbReference type="Proteomes" id="UP000663891"/>
    </source>
</evidence>
<evidence type="ECO:0000256" key="10">
    <source>
        <dbReference type="ARBA" id="ARBA00022771"/>
    </source>
</evidence>
<reference evidence="20" key="1">
    <citation type="submission" date="2021-02" db="EMBL/GenBank/DDBJ databases">
        <authorList>
            <person name="Nowell W R."/>
        </authorList>
    </citation>
    <scope>NUCLEOTIDE SEQUENCE</scope>
</reference>
<feature type="coiled-coil region" evidence="15">
    <location>
        <begin position="1033"/>
        <end position="1088"/>
    </location>
</feature>
<organism evidence="20 21">
    <name type="scientific">Adineta steineri</name>
    <dbReference type="NCBI Taxonomy" id="433720"/>
    <lineage>
        <taxon>Eukaryota</taxon>
        <taxon>Metazoa</taxon>
        <taxon>Spiralia</taxon>
        <taxon>Gnathifera</taxon>
        <taxon>Rotifera</taxon>
        <taxon>Eurotatoria</taxon>
        <taxon>Bdelloidea</taxon>
        <taxon>Adinetida</taxon>
        <taxon>Adinetidae</taxon>
        <taxon>Adineta</taxon>
    </lineage>
</organism>
<dbReference type="Proteomes" id="UP000663891">
    <property type="component" value="Unassembled WGS sequence"/>
</dbReference>
<comment type="cofactor">
    <cofactor evidence="1">
        <name>Mg(2+)</name>
        <dbReference type="ChEBI" id="CHEBI:18420"/>
    </cofactor>
</comment>
<dbReference type="PANTHER" id="PTHR22988">
    <property type="entry name" value="MYOTONIC DYSTROPHY S/T KINASE-RELATED"/>
    <property type="match status" value="1"/>
</dbReference>
<dbReference type="InterPro" id="IPR057529">
    <property type="entry name" value="MRCK/ROCK_PH"/>
</dbReference>
<dbReference type="InterPro" id="IPR000719">
    <property type="entry name" value="Prot_kinase_dom"/>
</dbReference>
<dbReference type="InterPro" id="IPR011993">
    <property type="entry name" value="PH-like_dom_sf"/>
</dbReference>
<keyword evidence="12" id="KW-0862">Zinc</keyword>
<dbReference type="Pfam" id="PF00069">
    <property type="entry name" value="Pkinase"/>
    <property type="match status" value="1"/>
</dbReference>
<feature type="coiled-coil region" evidence="15">
    <location>
        <begin position="659"/>
        <end position="806"/>
    </location>
</feature>
<dbReference type="CDD" id="cd20813">
    <property type="entry name" value="C1_ROCK"/>
    <property type="match status" value="1"/>
</dbReference>
<feature type="domain" description="Phorbol-ester/DAG-type" evidence="18">
    <location>
        <begin position="1305"/>
        <end position="1359"/>
    </location>
</feature>
<dbReference type="OrthoDB" id="3638488at2759"/>
<dbReference type="GO" id="GO:0005524">
    <property type="term" value="F:ATP binding"/>
    <property type="evidence" value="ECO:0007669"/>
    <property type="project" value="UniProtKB-KW"/>
</dbReference>
<feature type="domain" description="Protein kinase" evidence="17">
    <location>
        <begin position="79"/>
        <end position="341"/>
    </location>
</feature>
<dbReference type="FunFam" id="3.30.200.20:FF:000017">
    <property type="entry name" value="Non-specific serine/threonine protein kinase"/>
    <property type="match status" value="1"/>
</dbReference>
<comment type="caution">
    <text evidence="20">The sequence shown here is derived from an EMBL/GenBank/DDBJ whole genome shotgun (WGS) entry which is preliminary data.</text>
</comment>
<dbReference type="SUPFAM" id="SSF50729">
    <property type="entry name" value="PH domain-like"/>
    <property type="match status" value="1"/>
</dbReference>
<accession>A0A815JFB7</accession>
<feature type="region of interest" description="Disordered" evidence="16">
    <location>
        <begin position="1395"/>
        <end position="1441"/>
    </location>
</feature>
<dbReference type="InterPro" id="IPR011009">
    <property type="entry name" value="Kinase-like_dom_sf"/>
</dbReference>
<dbReference type="GO" id="GO:0072518">
    <property type="term" value="F:Rho-dependent protein serine/threonine kinase activity"/>
    <property type="evidence" value="ECO:0007669"/>
    <property type="project" value="TreeGrafter"/>
</dbReference>
<evidence type="ECO:0000256" key="13">
    <source>
        <dbReference type="ARBA" id="ARBA00022840"/>
    </source>
</evidence>
<dbReference type="SMART" id="SM00109">
    <property type="entry name" value="C1"/>
    <property type="match status" value="1"/>
</dbReference>
<keyword evidence="14 15" id="KW-0175">Coiled coil</keyword>
<keyword evidence="10" id="KW-0863">Zinc-finger</keyword>
<keyword evidence="9" id="KW-0547">Nucleotide-binding</keyword>
<keyword evidence="11" id="KW-0418">Kinase</keyword>
<dbReference type="PANTHER" id="PTHR22988:SF73">
    <property type="entry name" value="RHO-ASSOCIATED PROTEIN KINASE"/>
    <property type="match status" value="1"/>
</dbReference>
<keyword evidence="6" id="KW-0597">Phosphoprotein</keyword>
<evidence type="ECO:0000259" key="17">
    <source>
        <dbReference type="PROSITE" id="PS50011"/>
    </source>
</evidence>
<dbReference type="Gene3D" id="1.10.510.10">
    <property type="entry name" value="Transferase(Phosphotransferase) domain 1"/>
    <property type="match status" value="1"/>
</dbReference>
<evidence type="ECO:0000256" key="14">
    <source>
        <dbReference type="ARBA" id="ARBA00023054"/>
    </source>
</evidence>
<dbReference type="SUPFAM" id="SSF56112">
    <property type="entry name" value="Protein kinase-like (PK-like)"/>
    <property type="match status" value="1"/>
</dbReference>
<dbReference type="EMBL" id="CAJNON010000802">
    <property type="protein sequence ID" value="CAF1381292.1"/>
    <property type="molecule type" value="Genomic_DNA"/>
</dbReference>
<evidence type="ECO:0000256" key="12">
    <source>
        <dbReference type="ARBA" id="ARBA00022833"/>
    </source>
</evidence>
<dbReference type="GO" id="GO:0030866">
    <property type="term" value="P:cortical actin cytoskeleton organization"/>
    <property type="evidence" value="ECO:0007669"/>
    <property type="project" value="TreeGrafter"/>
</dbReference>
<feature type="coiled-coil region" evidence="15">
    <location>
        <begin position="1122"/>
        <end position="1178"/>
    </location>
</feature>
<dbReference type="GO" id="GO:0005856">
    <property type="term" value="C:cytoskeleton"/>
    <property type="evidence" value="ECO:0007669"/>
    <property type="project" value="TreeGrafter"/>
</dbReference>
<sequence>MVNKMTTIGKDLTQRTRQLEEYIVDPRSFICVDSLLDSLIALTYDSEGLKKTKNFDTFFSKFNGPTRDIRERRINFDDFEPIKIIGRGAFGTVDLVRRKTSGQVYAMKTLSKFEMLKRSDSAFFWEERNIMAFSNSDWIVKLHYAFQDAKNLYMIMDYMPGGDLITLLERYEISESSARFYCAEVVLALDAIHNLGYIHRDIKPDNMLLDARGHLKLADFGTCVKMDKDGLVRSDTAVGTPDYISPEILKSQSTIGVYGREVDWWSVGVFLYEMLLGETPFYAESLVGTYHKIMNHRENLAFPEEIPLSTEARSLICAFLTDRSIRLGKNGVGEVKAHPFFTNHTEWTWETIRKASVPIVPSLASDEDTTNFNEIENTDGSPEETFSVSKTFVGNQLSFIGFSFSNEQQPFLDRRSMSTFNNLNNSELEQRLQETERIKNELEIRLRRLYDDLNIKCQEEKLLNNKFYELEKLNVILATENKEIQRKYEIELEKAHACANFLEDTQRALEHEKQHKNQIDAINRELAEKIIHSERQLMELNDQLSLELDNSIRLKKQNQELQKTCAYFERVYHESNEKYQELISIKLQIEKDFHAQQSDNDQEKNAKFLALEKIQELEELQKTCAYFERVYHESNEKYQELISIKLQIEKDFHAQQSDNDQEKNAKFLALEKIQELEEKCNLMTIELSKYKDRDILQMNELAELRQSSSLLEREKLNLQVDIDSLRAKLSGEEIAHKKYQEQILAEKLKRTGNDEDINHSSQEIIKDLEKQLDSERVALKKSNDEFMQAQKKIRLLEIDLKEMKTHYDQLIYDHQLFKQSNEQILEQIQTDNQRRTQYDKDFKHLQQQLNDSLNREKHLENELNHLQKENRNLIEELHHINKECETIKTKILDYEDQVEIENKVTTLYRSQMKELNDEITELTQKSRQVNTEQQNLVDEKDNLIKQLDMTNMRLRTESTNLNSLQEQCTEYEKEKKFMLIELDAIRKDFSTRLNLLDSEINTRCVRPVFLGPGPGTSPGKAFLLIPVPFRDRHEQVQHDLEQANKDRDALTTKLKHAHDQLHESERQVKELRKKVEEERAMKQSLVEKLLQVATNPLVKKPFLSQTAGGSNRRLDRNERNAVRRLEQELEVERTKYKNLQNEKDEDVSALTEDINKLKRELDSRQEDIERLKQQLDSRSSIDNISTITEETDEDTKESWVQIPKKSNIQKNGWKKQLAVMTKNKLLLFNSERDQQAALSIDIDKLYHVRAVNQGDVIHANPNEIPKIFQIIYDSQLHTLPNLVSATGIHSLEQDHPNGEFIEYKGHHFVFVTYRMRTECEVCNHPCYHLLSPPPCLQCTRCRVRCHKQHYDDGEFIPPCRVYDTLTVKELLVMCPSDKEQRHWIAKLSKKIPRPAFDSTRSRTTSIHSPTPSVNSSTSNLFSNISGQSSKDKSSTLPPRAK</sequence>
<dbReference type="Gene3D" id="3.30.60.20">
    <property type="match status" value="1"/>
</dbReference>
<dbReference type="PROSITE" id="PS50081">
    <property type="entry name" value="ZF_DAG_PE_2"/>
    <property type="match status" value="1"/>
</dbReference>
<dbReference type="SUPFAM" id="SSF57889">
    <property type="entry name" value="Cysteine-rich domain"/>
    <property type="match status" value="1"/>
</dbReference>
<evidence type="ECO:0000256" key="4">
    <source>
        <dbReference type="ARBA" id="ARBA00022490"/>
    </source>
</evidence>
<dbReference type="Pfam" id="PF25346">
    <property type="entry name" value="PH_MRCK"/>
    <property type="match status" value="1"/>
</dbReference>
<evidence type="ECO:0000256" key="2">
    <source>
        <dbReference type="ARBA" id="ARBA00004496"/>
    </source>
</evidence>
<evidence type="ECO:0000256" key="1">
    <source>
        <dbReference type="ARBA" id="ARBA00001946"/>
    </source>
</evidence>
<name>A0A815JFB7_9BILA</name>
<keyword evidence="7" id="KW-0808">Transferase</keyword>
<keyword evidence="5" id="KW-0723">Serine/threonine-protein kinase</keyword>
<dbReference type="SMART" id="SM00220">
    <property type="entry name" value="S_TKc"/>
    <property type="match status" value="1"/>
</dbReference>
<dbReference type="GO" id="GO:0031032">
    <property type="term" value="P:actomyosin structure organization"/>
    <property type="evidence" value="ECO:0007669"/>
    <property type="project" value="TreeGrafter"/>
</dbReference>
<dbReference type="InterPro" id="IPR046349">
    <property type="entry name" value="C1-like_sf"/>
</dbReference>
<dbReference type="InterPro" id="IPR000961">
    <property type="entry name" value="AGC-kinase_C"/>
</dbReference>
<evidence type="ECO:0000256" key="11">
    <source>
        <dbReference type="ARBA" id="ARBA00022777"/>
    </source>
</evidence>
<dbReference type="GO" id="GO:0008270">
    <property type="term" value="F:zinc ion binding"/>
    <property type="evidence" value="ECO:0007669"/>
    <property type="project" value="UniProtKB-KW"/>
</dbReference>
<evidence type="ECO:0000259" key="19">
    <source>
        <dbReference type="PROSITE" id="PS51285"/>
    </source>
</evidence>
<dbReference type="GO" id="GO:0000281">
    <property type="term" value="P:mitotic cytokinesis"/>
    <property type="evidence" value="ECO:0007669"/>
    <property type="project" value="TreeGrafter"/>
</dbReference>
<dbReference type="InterPro" id="IPR002219">
    <property type="entry name" value="PKC_DAG/PE"/>
</dbReference>
<dbReference type="PROSITE" id="PS50011">
    <property type="entry name" value="PROTEIN_KINASE_DOM"/>
    <property type="match status" value="1"/>
</dbReference>
<evidence type="ECO:0000256" key="9">
    <source>
        <dbReference type="ARBA" id="ARBA00022741"/>
    </source>
</evidence>
<evidence type="ECO:0000256" key="8">
    <source>
        <dbReference type="ARBA" id="ARBA00022723"/>
    </source>
</evidence>
<dbReference type="FunFam" id="1.10.510.10:FF:000047">
    <property type="entry name" value="Rho-associated protein kinase 1"/>
    <property type="match status" value="1"/>
</dbReference>
<dbReference type="GO" id="GO:0007266">
    <property type="term" value="P:Rho protein signal transduction"/>
    <property type="evidence" value="ECO:0007669"/>
    <property type="project" value="TreeGrafter"/>
</dbReference>
<keyword evidence="8" id="KW-0479">Metal-binding</keyword>
<evidence type="ECO:0000256" key="7">
    <source>
        <dbReference type="ARBA" id="ARBA00022679"/>
    </source>
</evidence>
<evidence type="ECO:0000313" key="20">
    <source>
        <dbReference type="EMBL" id="CAF1381292.1"/>
    </source>
</evidence>
<dbReference type="InterPro" id="IPR008271">
    <property type="entry name" value="Ser/Thr_kinase_AS"/>
</dbReference>
<keyword evidence="4" id="KW-0963">Cytoplasm</keyword>
<dbReference type="EC" id="2.7.11.1" evidence="3"/>
<proteinExistence type="predicted"/>
<dbReference type="SMART" id="SM00133">
    <property type="entry name" value="S_TK_X"/>
    <property type="match status" value="1"/>
</dbReference>
<protein>
    <recommendedName>
        <fullName evidence="3">non-specific serine/threonine protein kinase</fullName>
        <ecNumber evidence="3">2.7.11.1</ecNumber>
    </recommendedName>
</protein>
<dbReference type="Gene3D" id="1.20.5.340">
    <property type="match status" value="2"/>
</dbReference>
<gene>
    <name evidence="20" type="ORF">VCS650_LOCUS35419</name>
</gene>
<evidence type="ECO:0000256" key="3">
    <source>
        <dbReference type="ARBA" id="ARBA00012513"/>
    </source>
</evidence>
<dbReference type="InterPro" id="IPR050839">
    <property type="entry name" value="Rho-assoc_Ser/Thr_Kinase"/>
</dbReference>
<feature type="coiled-coil region" evidence="15">
    <location>
        <begin position="842"/>
        <end position="981"/>
    </location>
</feature>
<evidence type="ECO:0000256" key="15">
    <source>
        <dbReference type="SAM" id="Coils"/>
    </source>
</evidence>
<dbReference type="Gene3D" id="3.30.200.20">
    <property type="entry name" value="Phosphorylase Kinase, domain 1"/>
    <property type="match status" value="1"/>
</dbReference>
<dbReference type="PROSITE" id="PS51285">
    <property type="entry name" value="AGC_KINASE_CTER"/>
    <property type="match status" value="1"/>
</dbReference>